<reference evidence="2" key="1">
    <citation type="journal article" date="2013" name="ISME J.">
        <title>Previously unknown and highly divergent ssDNA viruses populate the oceans.</title>
        <authorList>
            <person name="Labonte J.M."/>
            <person name="Suttle C.A."/>
        </authorList>
    </citation>
    <scope>NUCLEOTIDE SEQUENCE</scope>
</reference>
<feature type="region of interest" description="Disordered" evidence="1">
    <location>
        <begin position="1"/>
        <end position="25"/>
    </location>
</feature>
<sequence length="332" mass="36419">MATKKSPAMKKKSSAKRSRSAKKMEPAARYLRYELTNSGSSNTETSHYIDLARDLSRVNRRLYRQGRDYHVKKITIVSSNTPNVGYTDPTTLISGARVSVSTIPYTWVSQMAWKRAFDSWNRMNKEASQNLAGDITATWADFKVYMSLEQRAGTMLEPIDNGGNVYDAGMWTYSQMVTPDGTTSADTFDLHMLGAHSGSVGAWNSVGLIRSYGESRATVQQGPNVPSTASDDPLVNVFDYGTTVDEVIDDLEGHNDFPPYDLDEYPGDDTNGPKPAVVQDTTLRDGAATMAGFNAMCGLLEFETKSPIANDVFSVLVELAPGNYRGVKADVI</sequence>
<accession>S4TEM5</accession>
<name>S4TEM5_9VIRU</name>
<protein>
    <submittedName>
        <fullName evidence="2">Uncharacterized protein</fullName>
    </submittedName>
</protein>
<organism evidence="2">
    <name type="scientific">uncultured marine virus</name>
    <dbReference type="NCBI Taxonomy" id="186617"/>
    <lineage>
        <taxon>Viruses</taxon>
        <taxon>environmental samples</taxon>
    </lineage>
</organism>
<evidence type="ECO:0000313" key="2">
    <source>
        <dbReference type="EMBL" id="AGA18469.1"/>
    </source>
</evidence>
<dbReference type="EMBL" id="JX904621">
    <property type="protein sequence ID" value="AGA18469.1"/>
    <property type="molecule type" value="Genomic_DNA"/>
</dbReference>
<proteinExistence type="predicted"/>
<feature type="compositionally biased region" description="Basic residues" evidence="1">
    <location>
        <begin position="7"/>
        <end position="21"/>
    </location>
</feature>
<evidence type="ECO:0000256" key="1">
    <source>
        <dbReference type="SAM" id="MobiDB-lite"/>
    </source>
</evidence>